<dbReference type="Pfam" id="PF13379">
    <property type="entry name" value="NMT1_2"/>
    <property type="match status" value="1"/>
</dbReference>
<evidence type="ECO:0000313" key="2">
    <source>
        <dbReference type="EMBL" id="MBB4002152.1"/>
    </source>
</evidence>
<dbReference type="PANTHER" id="PTHR30024:SF2">
    <property type="entry name" value="ABC TRANSPORTER SUBSTRATE-BINDING PROTEIN"/>
    <property type="match status" value="1"/>
</dbReference>
<dbReference type="Proteomes" id="UP000588647">
    <property type="component" value="Unassembled WGS sequence"/>
</dbReference>
<accession>A0A7W6HBN9</accession>
<evidence type="ECO:0000313" key="3">
    <source>
        <dbReference type="Proteomes" id="UP000588647"/>
    </source>
</evidence>
<reference evidence="2 3" key="1">
    <citation type="submission" date="2020-08" db="EMBL/GenBank/DDBJ databases">
        <title>Genomic Encyclopedia of Type Strains, Phase IV (KMG-IV): sequencing the most valuable type-strain genomes for metagenomic binning, comparative biology and taxonomic classification.</title>
        <authorList>
            <person name="Goeker M."/>
        </authorList>
    </citation>
    <scope>NUCLEOTIDE SEQUENCE [LARGE SCALE GENOMIC DNA]</scope>
    <source>
        <strain evidence="2 3">DSM 103570</strain>
    </source>
</reference>
<dbReference type="Gene3D" id="3.40.190.10">
    <property type="entry name" value="Periplasmic binding protein-like II"/>
    <property type="match status" value="2"/>
</dbReference>
<comment type="caution">
    <text evidence="2">The sequence shown here is derived from an EMBL/GenBank/DDBJ whole genome shotgun (WGS) entry which is preliminary data.</text>
</comment>
<keyword evidence="3" id="KW-1185">Reference proteome</keyword>
<sequence>MKAFLRSLVASAALLMAPVSMDRAWSAETIRIVEQFGTIYLPLHVIRDQKLLEKHAAALGLEDVEVEWAKLSGGAAINDALLSGNVDVAAAGIGPFLTLWDRTDGAVKIIGGLAHQPNYLITSRPDIQSLEDFKPEDKIALPAVGVSVQSRILQMAAEKTFGEGQHARLDNNTVSLPHPDATAALLSGSTEIAAHLSNSPFQERALEDPSIHRIFSSYDILGGPVTPTYVYATVDFREQHPELFEAFLLAFREASAWIEANKAEAAETYVRVENSSLDPAFVQSLLESPDSLYTLVPARSFDFADFLYRTGAIKKQATSWKDYTFEELHGEEGS</sequence>
<name>A0A7W6HBN9_9HYPH</name>
<dbReference type="SUPFAM" id="SSF53850">
    <property type="entry name" value="Periplasmic binding protein-like II"/>
    <property type="match status" value="1"/>
</dbReference>
<protein>
    <submittedName>
        <fullName evidence="2">NitT/TauT family transport system substrate-binding protein</fullName>
    </submittedName>
</protein>
<feature type="signal peptide" evidence="1">
    <location>
        <begin position="1"/>
        <end position="22"/>
    </location>
</feature>
<dbReference type="EMBL" id="JACIEM010000001">
    <property type="protein sequence ID" value="MBB4002152.1"/>
    <property type="molecule type" value="Genomic_DNA"/>
</dbReference>
<proteinExistence type="predicted"/>
<evidence type="ECO:0000256" key="1">
    <source>
        <dbReference type="SAM" id="SignalP"/>
    </source>
</evidence>
<dbReference type="PANTHER" id="PTHR30024">
    <property type="entry name" value="ALIPHATIC SULFONATES-BINDING PROTEIN-RELATED"/>
    <property type="match status" value="1"/>
</dbReference>
<dbReference type="AlphaFoldDB" id="A0A7W6HBN9"/>
<feature type="chain" id="PRO_5031087313" evidence="1">
    <location>
        <begin position="23"/>
        <end position="334"/>
    </location>
</feature>
<organism evidence="2 3">
    <name type="scientific">Aurantimonas endophytica</name>
    <dbReference type="NCBI Taxonomy" id="1522175"/>
    <lineage>
        <taxon>Bacteria</taxon>
        <taxon>Pseudomonadati</taxon>
        <taxon>Pseudomonadota</taxon>
        <taxon>Alphaproteobacteria</taxon>
        <taxon>Hyphomicrobiales</taxon>
        <taxon>Aurantimonadaceae</taxon>
        <taxon>Aurantimonas</taxon>
    </lineage>
</organism>
<gene>
    <name evidence="2" type="ORF">GGR03_001199</name>
</gene>
<keyword evidence="1" id="KW-0732">Signal</keyword>
<dbReference type="RefSeq" id="WP_246367603.1">
    <property type="nucleotide sequence ID" value="NZ_JAAAMM010000001.1"/>
</dbReference>